<dbReference type="EMBL" id="VOBR01000006">
    <property type="protein sequence ID" value="TWP52293.1"/>
    <property type="molecule type" value="Genomic_DNA"/>
</dbReference>
<dbReference type="InterPro" id="IPR003439">
    <property type="entry name" value="ABC_transporter-like_ATP-bd"/>
</dbReference>
<dbReference type="Pfam" id="PF12399">
    <property type="entry name" value="BCA_ABC_TP_C"/>
    <property type="match status" value="1"/>
</dbReference>
<dbReference type="InterPro" id="IPR051120">
    <property type="entry name" value="ABC_AA/LPS_Transport"/>
</dbReference>
<accession>A0A563EXA9</accession>
<dbReference type="FunFam" id="3.40.50.300:FF:000421">
    <property type="entry name" value="Branched-chain amino acid ABC transporter ATP-binding protein"/>
    <property type="match status" value="1"/>
</dbReference>
<gene>
    <name evidence="5" type="ORF">FKR81_12060</name>
</gene>
<organism evidence="5 6">
    <name type="scientific">Lentzea tibetensis</name>
    <dbReference type="NCBI Taxonomy" id="2591470"/>
    <lineage>
        <taxon>Bacteria</taxon>
        <taxon>Bacillati</taxon>
        <taxon>Actinomycetota</taxon>
        <taxon>Actinomycetes</taxon>
        <taxon>Pseudonocardiales</taxon>
        <taxon>Pseudonocardiaceae</taxon>
        <taxon>Lentzea</taxon>
    </lineage>
</organism>
<keyword evidence="1" id="KW-0813">Transport</keyword>
<evidence type="ECO:0000313" key="6">
    <source>
        <dbReference type="Proteomes" id="UP000316639"/>
    </source>
</evidence>
<dbReference type="Proteomes" id="UP000316639">
    <property type="component" value="Unassembled WGS sequence"/>
</dbReference>
<dbReference type="InterPro" id="IPR032823">
    <property type="entry name" value="BCA_ABC_TP_C"/>
</dbReference>
<name>A0A563EXA9_9PSEU</name>
<evidence type="ECO:0000256" key="3">
    <source>
        <dbReference type="ARBA" id="ARBA00022840"/>
    </source>
</evidence>
<evidence type="ECO:0000259" key="4">
    <source>
        <dbReference type="PROSITE" id="PS50893"/>
    </source>
</evidence>
<dbReference type="SUPFAM" id="SSF52540">
    <property type="entry name" value="P-loop containing nucleoside triphosphate hydrolases"/>
    <property type="match status" value="1"/>
</dbReference>
<dbReference type="AlphaFoldDB" id="A0A563EXA9"/>
<evidence type="ECO:0000256" key="2">
    <source>
        <dbReference type="ARBA" id="ARBA00022741"/>
    </source>
</evidence>
<protein>
    <submittedName>
        <fullName evidence="5">ABC transporter ATP-binding protein</fullName>
    </submittedName>
</protein>
<feature type="domain" description="ABC transporter" evidence="4">
    <location>
        <begin position="8"/>
        <end position="256"/>
    </location>
</feature>
<dbReference type="OrthoDB" id="8724465at2"/>
<dbReference type="CDD" id="cd03219">
    <property type="entry name" value="ABC_Mj1267_LivG_branched"/>
    <property type="match status" value="1"/>
</dbReference>
<dbReference type="PANTHER" id="PTHR45772">
    <property type="entry name" value="CONSERVED COMPONENT OF ABC TRANSPORTER FOR NATURAL AMINO ACIDS-RELATED"/>
    <property type="match status" value="1"/>
</dbReference>
<reference evidence="5 6" key="1">
    <citation type="submission" date="2019-07" db="EMBL/GenBank/DDBJ databases">
        <title>Lentzea xizangensis sp. nov., isolated from Qinghai-Tibetan Plateau Soils.</title>
        <authorList>
            <person name="Huang J."/>
        </authorList>
    </citation>
    <scope>NUCLEOTIDE SEQUENCE [LARGE SCALE GENOMIC DNA]</scope>
    <source>
        <strain evidence="5 6">FXJ1.1311</strain>
    </source>
</reference>
<dbReference type="InterPro" id="IPR027417">
    <property type="entry name" value="P-loop_NTPase"/>
</dbReference>
<keyword evidence="6" id="KW-1185">Reference proteome</keyword>
<proteinExistence type="predicted"/>
<dbReference type="GO" id="GO:0005524">
    <property type="term" value="F:ATP binding"/>
    <property type="evidence" value="ECO:0007669"/>
    <property type="project" value="UniProtKB-KW"/>
</dbReference>
<evidence type="ECO:0000256" key="1">
    <source>
        <dbReference type="ARBA" id="ARBA00022448"/>
    </source>
</evidence>
<dbReference type="Pfam" id="PF00005">
    <property type="entry name" value="ABC_tran"/>
    <property type="match status" value="1"/>
</dbReference>
<comment type="caution">
    <text evidence="5">The sequence shown here is derived from an EMBL/GenBank/DDBJ whole genome shotgun (WGS) entry which is preliminary data.</text>
</comment>
<keyword evidence="2" id="KW-0547">Nucleotide-binding</keyword>
<evidence type="ECO:0000313" key="5">
    <source>
        <dbReference type="EMBL" id="TWP52293.1"/>
    </source>
</evidence>
<dbReference type="GO" id="GO:0005886">
    <property type="term" value="C:plasma membrane"/>
    <property type="evidence" value="ECO:0007669"/>
    <property type="project" value="TreeGrafter"/>
</dbReference>
<dbReference type="PANTHER" id="PTHR45772:SF1">
    <property type="entry name" value="ABC TRANSPORTER ATP-BINDING PROTEIN"/>
    <property type="match status" value="1"/>
</dbReference>
<dbReference type="PROSITE" id="PS50893">
    <property type="entry name" value="ABC_TRANSPORTER_2"/>
    <property type="match status" value="1"/>
</dbReference>
<dbReference type="GO" id="GO:0016887">
    <property type="term" value="F:ATP hydrolysis activity"/>
    <property type="evidence" value="ECO:0007669"/>
    <property type="project" value="InterPro"/>
</dbReference>
<keyword evidence="3 5" id="KW-0067">ATP-binding</keyword>
<dbReference type="Gene3D" id="3.40.50.300">
    <property type="entry name" value="P-loop containing nucleotide triphosphate hydrolases"/>
    <property type="match status" value="1"/>
</dbReference>
<sequence length="265" mass="29490">MAVVNPVLEVDAIRLAFDGVVAVDGVSFTVEPGELFAIIGPNGAGKTSIFNVLSGVYRPQQGSVRFHDQDLIGMRPHRIAALGMARTFQNIELFSHLTVVDNLMLGRHNHMRYGALSAFAWIGRARREELANRSAVEDVIDFLELEQWRRFPVGLLPYGVQKRVELGRALAMEPRLLLLDEPVAGMNVEETEDMARFVLDIREELGVAMVMVEHDMGLVMDLADRVMVMDFGKPIRTGTPREVQEDPDVIRAYLGEQHRTAGGVA</sequence>
<dbReference type="SMART" id="SM00382">
    <property type="entry name" value="AAA"/>
    <property type="match status" value="1"/>
</dbReference>
<dbReference type="InterPro" id="IPR003593">
    <property type="entry name" value="AAA+_ATPase"/>
</dbReference>